<name>A0A7S3FM70_9CHLO</name>
<dbReference type="PANTHER" id="PTHR46586:SF3">
    <property type="entry name" value="ANKYRIN REPEAT-CONTAINING PROTEIN"/>
    <property type="match status" value="1"/>
</dbReference>
<protein>
    <submittedName>
        <fullName evidence="3">Ankyrin repeat protein</fullName>
    </submittedName>
</protein>
<evidence type="ECO:0000313" key="4">
    <source>
        <dbReference type="Proteomes" id="UP001472866"/>
    </source>
</evidence>
<organism evidence="2">
    <name type="scientific">Chloropicon roscoffensis</name>
    <dbReference type="NCBI Taxonomy" id="1461544"/>
    <lineage>
        <taxon>Eukaryota</taxon>
        <taxon>Viridiplantae</taxon>
        <taxon>Chlorophyta</taxon>
        <taxon>Chloropicophyceae</taxon>
        <taxon>Chloropicales</taxon>
        <taxon>Chloropicaceae</taxon>
        <taxon>Chloropicon</taxon>
    </lineage>
</organism>
<evidence type="ECO:0000313" key="3">
    <source>
        <dbReference type="EMBL" id="WZN66964.1"/>
    </source>
</evidence>
<dbReference type="EMBL" id="CP151517">
    <property type="protein sequence ID" value="WZN66964.1"/>
    <property type="molecule type" value="Genomic_DNA"/>
</dbReference>
<reference evidence="2" key="1">
    <citation type="submission" date="2021-01" db="EMBL/GenBank/DDBJ databases">
        <authorList>
            <person name="Corre E."/>
            <person name="Pelletier E."/>
            <person name="Niang G."/>
            <person name="Scheremetjew M."/>
            <person name="Finn R."/>
            <person name="Kale V."/>
            <person name="Holt S."/>
            <person name="Cochrane G."/>
            <person name="Meng A."/>
            <person name="Brown T."/>
            <person name="Cohen L."/>
        </authorList>
    </citation>
    <scope>NUCLEOTIDE SEQUENCE</scope>
    <source>
        <strain evidence="2">RCC1871</strain>
    </source>
</reference>
<proteinExistence type="predicted"/>
<dbReference type="Gene3D" id="1.25.40.20">
    <property type="entry name" value="Ankyrin repeat-containing domain"/>
    <property type="match status" value="1"/>
</dbReference>
<feature type="compositionally biased region" description="Basic and acidic residues" evidence="1">
    <location>
        <begin position="448"/>
        <end position="461"/>
    </location>
</feature>
<dbReference type="Proteomes" id="UP001472866">
    <property type="component" value="Chromosome 17"/>
</dbReference>
<dbReference type="PANTHER" id="PTHR46586">
    <property type="entry name" value="ANKYRIN REPEAT-CONTAINING PROTEIN"/>
    <property type="match status" value="1"/>
</dbReference>
<dbReference type="InterPro" id="IPR036770">
    <property type="entry name" value="Ankyrin_rpt-contain_sf"/>
</dbReference>
<feature type="region of interest" description="Disordered" evidence="1">
    <location>
        <begin position="384"/>
        <end position="404"/>
    </location>
</feature>
<keyword evidence="4" id="KW-1185">Reference proteome</keyword>
<accession>A0A7S3FM70</accession>
<dbReference type="SUPFAM" id="SSF48403">
    <property type="entry name" value="Ankyrin repeat"/>
    <property type="match status" value="1"/>
</dbReference>
<dbReference type="EMBL" id="HBHZ01001529">
    <property type="protein sequence ID" value="CAE0188133.1"/>
    <property type="molecule type" value="Transcribed_RNA"/>
</dbReference>
<gene>
    <name evidence="2" type="ORF">CROS1456_LOCUS1201</name>
    <name evidence="3" type="ORF">HKI87_17g85360</name>
</gene>
<reference evidence="3 4" key="2">
    <citation type="submission" date="2024-03" db="EMBL/GenBank/DDBJ databases">
        <title>Complete genome sequence of the green alga Chloropicon roscoffensis RCC1871.</title>
        <authorList>
            <person name="Lemieux C."/>
            <person name="Pombert J.-F."/>
            <person name="Otis C."/>
            <person name="Turmel M."/>
        </authorList>
    </citation>
    <scope>NUCLEOTIDE SEQUENCE [LARGE SCALE GENOMIC DNA]</scope>
    <source>
        <strain evidence="3 4">RCC1871</strain>
    </source>
</reference>
<dbReference type="AlphaFoldDB" id="A0A7S3FM70"/>
<dbReference type="InterPro" id="IPR052050">
    <property type="entry name" value="SecEffector_AnkRepeat"/>
</dbReference>
<feature type="region of interest" description="Disordered" evidence="1">
    <location>
        <begin position="448"/>
        <end position="467"/>
    </location>
</feature>
<evidence type="ECO:0000256" key="1">
    <source>
        <dbReference type="SAM" id="MobiDB-lite"/>
    </source>
</evidence>
<feature type="compositionally biased region" description="Basic and acidic residues" evidence="1">
    <location>
        <begin position="395"/>
        <end position="404"/>
    </location>
</feature>
<sequence>MASTSGAARPEVNSYGEFGILGKDLWLEILRKTHPHDRVALFSTCKAFSYLFDEVEKDAKLPANRTDARKQALLDAPPVYTTEWYLWQFEGVRSEERRLKKMAQDPYEQQREQRKRKWMTKDKDVTYEPMQSYHLAYLAAFQGHVEALTYFRDEGVPLPLWSWECAHRAAGNGNLDALKLMASYGFRVDSGSCFWAARGGHVHVLQWLVDQGLRLDLSRCDYSGSSRMGMIEVLRLLNMSGCPWYNVSICSEAAKGGHLDAIKWLRAQDPPGRWDCDTSALCAGGGHLDALKWLRSQDKPCPWNESACQLAAGGGHLDVLKWLRCEGCDWDFLTAYHAARGGHLDVLKWALENGCMWQKETCRGVASLKGHHHVAAWIAKQADDILPPSPPSTVDHNEGGGSRDRAEILAEVSRAMELRRRARARERWQNEPNMITGLRGQTIRQLARMERERAERERAEGEPQGDT</sequence>
<evidence type="ECO:0000313" key="2">
    <source>
        <dbReference type="EMBL" id="CAE0188133.1"/>
    </source>
</evidence>